<keyword evidence="5" id="KW-1185">Reference proteome</keyword>
<dbReference type="GO" id="GO:0003677">
    <property type="term" value="F:DNA binding"/>
    <property type="evidence" value="ECO:0007669"/>
    <property type="project" value="UniProtKB-KW"/>
</dbReference>
<keyword evidence="1" id="KW-0238">DNA-binding</keyword>
<protein>
    <submittedName>
        <fullName evidence="4">Uncharacterized protein</fullName>
    </submittedName>
</protein>
<dbReference type="PROSITE" id="PS50090">
    <property type="entry name" value="MYB_LIKE"/>
    <property type="match status" value="1"/>
</dbReference>
<dbReference type="PANTHER" id="PTHR47122:SF4">
    <property type="entry name" value="TRF-LIKE 3"/>
    <property type="match status" value="1"/>
</dbReference>
<dbReference type="SMART" id="SM00717">
    <property type="entry name" value="SANT"/>
    <property type="match status" value="1"/>
</dbReference>
<evidence type="ECO:0000313" key="4">
    <source>
        <dbReference type="EMBL" id="MQL79228.1"/>
    </source>
</evidence>
<evidence type="ECO:0000259" key="3">
    <source>
        <dbReference type="PROSITE" id="PS51294"/>
    </source>
</evidence>
<comment type="caution">
    <text evidence="4">The sequence shown here is derived from an EMBL/GenBank/DDBJ whole genome shotgun (WGS) entry which is preliminary data.</text>
</comment>
<reference evidence="4" key="1">
    <citation type="submission" date="2017-07" db="EMBL/GenBank/DDBJ databases">
        <title>Taro Niue Genome Assembly and Annotation.</title>
        <authorList>
            <person name="Atibalentja N."/>
            <person name="Keating K."/>
            <person name="Fields C.J."/>
        </authorList>
    </citation>
    <scope>NUCLEOTIDE SEQUENCE</scope>
    <source>
        <strain evidence="4">Niue_2</strain>
        <tissue evidence="4">Leaf</tissue>
    </source>
</reference>
<gene>
    <name evidence="4" type="ORF">Taro_011654</name>
</gene>
<feature type="domain" description="Myb-like" evidence="2">
    <location>
        <begin position="493"/>
        <end position="548"/>
    </location>
</feature>
<evidence type="ECO:0000313" key="5">
    <source>
        <dbReference type="Proteomes" id="UP000652761"/>
    </source>
</evidence>
<dbReference type="SUPFAM" id="SSF46689">
    <property type="entry name" value="Homeodomain-like"/>
    <property type="match status" value="1"/>
</dbReference>
<dbReference type="EMBL" id="NMUH01000441">
    <property type="protein sequence ID" value="MQL79228.1"/>
    <property type="molecule type" value="Genomic_DNA"/>
</dbReference>
<name>A0A843U6I7_COLES</name>
<dbReference type="Gene3D" id="1.10.246.220">
    <property type="match status" value="1"/>
</dbReference>
<sequence>MKDVVYESRLCSNPPQEQAPGSVVYQLVRVEGDGTLIPATDDEVVEVEHILEDDKKDLPSPEGSGKSQLYVSDMALSSKKSSIDSQEDLPSDPLKLDSQIYDPTWYIVSWHSLSCIILLWSNSEGSSGKLNARREYIEVMLQKVKHEEKLRLSREEPIHSPKCNNINRQYSDQHSYLPASNSIPTQEAGALFPVGLRERSVEEYPISTEIEGALTTDIHSSSYLDFPLSEHEVCLDDLTIRELQETFRVIFGRQTSVKDKLWLRRRIAMGLSNPCDIPSTGFIIKGRKIVIRNSKIGHGCAESTKNEVDLQPALQNIGSVKDEIQGLLSTPISQIQEERLSGKRLRTSLLENNSKSGSLNVEIIGSKRVRRPTKRYIEELSELETRDFCAQLMTPVKSLGGDQTSASYRCGSASNVSSQCAITRKDFLGGCGVQIPYVLRVRRGRPRTNIVTLMNAALVQEEKTVSETQRKGAASGDYLGGYADIVLRPKCSTRRKHHRAWTPREVVKLVEGVSKYGAGKWSEIKRLAFASYTYRSSVDLKDKWRNLLRACFTQRTTEKGVRILHSSLLFLLRLLLLFIISVSRNSSYVVVSTQTLTSRRPTSAPIPAPILLRVRELASRTQFQEGIGFSSAKITGRNRRDAQGKRSGFL</sequence>
<organism evidence="4 5">
    <name type="scientific">Colocasia esculenta</name>
    <name type="common">Wild taro</name>
    <name type="synonym">Arum esculentum</name>
    <dbReference type="NCBI Taxonomy" id="4460"/>
    <lineage>
        <taxon>Eukaryota</taxon>
        <taxon>Viridiplantae</taxon>
        <taxon>Streptophyta</taxon>
        <taxon>Embryophyta</taxon>
        <taxon>Tracheophyta</taxon>
        <taxon>Spermatophyta</taxon>
        <taxon>Magnoliopsida</taxon>
        <taxon>Liliopsida</taxon>
        <taxon>Araceae</taxon>
        <taxon>Aroideae</taxon>
        <taxon>Colocasieae</taxon>
        <taxon>Colocasia</taxon>
    </lineage>
</organism>
<dbReference type="Proteomes" id="UP000652761">
    <property type="component" value="Unassembled WGS sequence"/>
</dbReference>
<evidence type="ECO:0000256" key="1">
    <source>
        <dbReference type="ARBA" id="ARBA00023125"/>
    </source>
</evidence>
<dbReference type="AlphaFoldDB" id="A0A843U6I7"/>
<dbReference type="CDD" id="cd11660">
    <property type="entry name" value="SANT_TRF"/>
    <property type="match status" value="1"/>
</dbReference>
<dbReference type="InterPro" id="IPR009057">
    <property type="entry name" value="Homeodomain-like_sf"/>
</dbReference>
<dbReference type="Pfam" id="PF00249">
    <property type="entry name" value="Myb_DNA-binding"/>
    <property type="match status" value="1"/>
</dbReference>
<feature type="domain" description="HTH myb-type" evidence="3">
    <location>
        <begin position="493"/>
        <end position="552"/>
    </location>
</feature>
<accession>A0A843U6I7</accession>
<dbReference type="OrthoDB" id="608866at2759"/>
<dbReference type="InterPro" id="IPR001005">
    <property type="entry name" value="SANT/Myb"/>
</dbReference>
<proteinExistence type="predicted"/>
<dbReference type="InterPro" id="IPR017930">
    <property type="entry name" value="Myb_dom"/>
</dbReference>
<dbReference type="PANTHER" id="PTHR47122">
    <property type="entry name" value="MYB-LIKE DNA-BINDING DOMAIN CONTAINING PROTEIN, EXPRESSED"/>
    <property type="match status" value="1"/>
</dbReference>
<dbReference type="PROSITE" id="PS51294">
    <property type="entry name" value="HTH_MYB"/>
    <property type="match status" value="1"/>
</dbReference>
<evidence type="ECO:0000259" key="2">
    <source>
        <dbReference type="PROSITE" id="PS50090"/>
    </source>
</evidence>